<accession>A0ABY0H298</accession>
<evidence type="ECO:0000313" key="3">
    <source>
        <dbReference type="Proteomes" id="UP000294003"/>
    </source>
</evidence>
<protein>
    <submittedName>
        <fullName evidence="2">Uncharacterized protein</fullName>
    </submittedName>
</protein>
<reference evidence="2 3" key="1">
    <citation type="submission" date="2018-06" db="EMBL/GenBank/DDBJ databases">
        <title>Complete Genomes of Monosporascus.</title>
        <authorList>
            <person name="Robinson A.J."/>
            <person name="Natvig D.O."/>
        </authorList>
    </citation>
    <scope>NUCLEOTIDE SEQUENCE [LARGE SCALE GENOMIC DNA]</scope>
    <source>
        <strain evidence="2 3">CBS 609.92</strain>
    </source>
</reference>
<evidence type="ECO:0000313" key="2">
    <source>
        <dbReference type="EMBL" id="RYO79970.1"/>
    </source>
</evidence>
<organism evidence="2 3">
    <name type="scientific">Monosporascus cannonballus</name>
    <dbReference type="NCBI Taxonomy" id="155416"/>
    <lineage>
        <taxon>Eukaryota</taxon>
        <taxon>Fungi</taxon>
        <taxon>Dikarya</taxon>
        <taxon>Ascomycota</taxon>
        <taxon>Pezizomycotina</taxon>
        <taxon>Sordariomycetes</taxon>
        <taxon>Xylariomycetidae</taxon>
        <taxon>Xylariales</taxon>
        <taxon>Xylariales incertae sedis</taxon>
        <taxon>Monosporascus</taxon>
    </lineage>
</organism>
<dbReference type="EMBL" id="QJNS01000306">
    <property type="protein sequence ID" value="RYO79970.1"/>
    <property type="molecule type" value="Genomic_DNA"/>
</dbReference>
<comment type="caution">
    <text evidence="2">The sequence shown here is derived from an EMBL/GenBank/DDBJ whole genome shotgun (WGS) entry which is preliminary data.</text>
</comment>
<dbReference type="Proteomes" id="UP000294003">
    <property type="component" value="Unassembled WGS sequence"/>
</dbReference>
<keyword evidence="3" id="KW-1185">Reference proteome</keyword>
<gene>
    <name evidence="2" type="ORF">DL762_007897</name>
</gene>
<feature type="region of interest" description="Disordered" evidence="1">
    <location>
        <begin position="44"/>
        <end position="63"/>
    </location>
</feature>
<name>A0ABY0H298_9PEZI</name>
<evidence type="ECO:0000256" key="1">
    <source>
        <dbReference type="SAM" id="MobiDB-lite"/>
    </source>
</evidence>
<proteinExistence type="predicted"/>
<sequence>MADVYPREARAALLNYRRHLAGARVRLLDGVGVREAELGDYGVSVSAGGDGGDGDGDGGREGGRKIATAAATAMGEKERRMREIARVYKEMEGRVREVRADLERLGMS</sequence>